<sequence>AARFRDGTPFYYRAFGYSHRTGFDSSHAPKGGQALNKLLSKAWKQYLSVCFQWYQSEGLTMSKLIKMPSTEFEVKCKGLFEYVKNNMDFTVEVSEDELEDKSVRNTGLFNIVML</sequence>
<organism evidence="1 2">
    <name type="scientific">Coniosporium uncinatum</name>
    <dbReference type="NCBI Taxonomy" id="93489"/>
    <lineage>
        <taxon>Eukaryota</taxon>
        <taxon>Fungi</taxon>
        <taxon>Dikarya</taxon>
        <taxon>Ascomycota</taxon>
        <taxon>Pezizomycotina</taxon>
        <taxon>Dothideomycetes</taxon>
        <taxon>Dothideomycetes incertae sedis</taxon>
        <taxon>Coniosporium</taxon>
    </lineage>
</organism>
<evidence type="ECO:0000313" key="1">
    <source>
        <dbReference type="EMBL" id="KAK3067396.1"/>
    </source>
</evidence>
<accession>A0ACC3DF00</accession>
<evidence type="ECO:0000313" key="2">
    <source>
        <dbReference type="Proteomes" id="UP001186974"/>
    </source>
</evidence>
<proteinExistence type="predicted"/>
<gene>
    <name evidence="1" type="ORF">LTS18_001141</name>
</gene>
<protein>
    <submittedName>
        <fullName evidence="1">Uncharacterized protein</fullName>
    </submittedName>
</protein>
<dbReference type="Proteomes" id="UP001186974">
    <property type="component" value="Unassembled WGS sequence"/>
</dbReference>
<dbReference type="EMBL" id="JAWDJW010005531">
    <property type="protein sequence ID" value="KAK3067396.1"/>
    <property type="molecule type" value="Genomic_DNA"/>
</dbReference>
<feature type="non-terminal residue" evidence="1">
    <location>
        <position position="1"/>
    </location>
</feature>
<name>A0ACC3DF00_9PEZI</name>
<reference evidence="1" key="1">
    <citation type="submission" date="2024-09" db="EMBL/GenBank/DDBJ databases">
        <title>Black Yeasts Isolated from many extreme environments.</title>
        <authorList>
            <person name="Coleine C."/>
            <person name="Stajich J.E."/>
            <person name="Selbmann L."/>
        </authorList>
    </citation>
    <scope>NUCLEOTIDE SEQUENCE</scope>
    <source>
        <strain evidence="1">CCFEE 5737</strain>
    </source>
</reference>
<comment type="caution">
    <text evidence="1">The sequence shown here is derived from an EMBL/GenBank/DDBJ whole genome shotgun (WGS) entry which is preliminary data.</text>
</comment>
<keyword evidence="2" id="KW-1185">Reference proteome</keyword>